<feature type="region of interest" description="Disordered" evidence="1">
    <location>
        <begin position="50"/>
        <end position="71"/>
    </location>
</feature>
<dbReference type="Gene3D" id="3.30.70.100">
    <property type="match status" value="1"/>
</dbReference>
<proteinExistence type="predicted"/>
<dbReference type="PROSITE" id="PS50846">
    <property type="entry name" value="HMA_2"/>
    <property type="match status" value="1"/>
</dbReference>
<evidence type="ECO:0000313" key="4">
    <source>
        <dbReference type="Proteomes" id="UP001239759"/>
    </source>
</evidence>
<feature type="compositionally biased region" description="Low complexity" evidence="1">
    <location>
        <begin position="50"/>
        <end position="67"/>
    </location>
</feature>
<dbReference type="RefSeq" id="WP_272698512.1">
    <property type="nucleotide sequence ID" value="NZ_JAQPSI010000013.1"/>
</dbReference>
<sequence>MSNPSTTFRVTGMTCAHCENAVHEEVSQVPGVAGLTVSAQEGTLTVFYNNTADDNNAGNNSAEAENQASDEDIIAAVNEAGYTAERA</sequence>
<keyword evidence="4" id="KW-1185">Reference proteome</keyword>
<name>A0ABT7FXW1_9CORY</name>
<dbReference type="Proteomes" id="UP001239759">
    <property type="component" value="Unassembled WGS sequence"/>
</dbReference>
<dbReference type="EMBL" id="JASNUQ010000014">
    <property type="protein sequence ID" value="MDK4290740.1"/>
    <property type="molecule type" value="Genomic_DNA"/>
</dbReference>
<evidence type="ECO:0000313" key="3">
    <source>
        <dbReference type="EMBL" id="MDK4290740.1"/>
    </source>
</evidence>
<reference evidence="3 4" key="1">
    <citation type="submission" date="2023-05" db="EMBL/GenBank/DDBJ databases">
        <title>Metabolic capabilities are highly conserved among human nasal-associated Corynebacterium species in pangenomic analyses.</title>
        <authorList>
            <person name="Tran T.H."/>
            <person name="Roberts A.Q."/>
            <person name="Escapa I.F."/>
            <person name="Gao W."/>
            <person name="Conlan S."/>
            <person name="Kong H."/>
            <person name="Segre J.A."/>
            <person name="Kelly M.S."/>
            <person name="Lemon K.P."/>
        </authorList>
    </citation>
    <scope>NUCLEOTIDE SEQUENCE [LARGE SCALE GENOMIC DNA]</scope>
    <source>
        <strain evidence="3 4">KPL3772</strain>
    </source>
</reference>
<organism evidence="3 4">
    <name type="scientific">Corynebacterium pseudodiphtheriticum</name>
    <dbReference type="NCBI Taxonomy" id="37637"/>
    <lineage>
        <taxon>Bacteria</taxon>
        <taxon>Bacillati</taxon>
        <taxon>Actinomycetota</taxon>
        <taxon>Actinomycetes</taxon>
        <taxon>Mycobacteriales</taxon>
        <taxon>Corynebacteriaceae</taxon>
        <taxon>Corynebacterium</taxon>
    </lineage>
</organism>
<dbReference type="CDD" id="cd00371">
    <property type="entry name" value="HMA"/>
    <property type="match status" value="1"/>
</dbReference>
<evidence type="ECO:0000259" key="2">
    <source>
        <dbReference type="PROSITE" id="PS50846"/>
    </source>
</evidence>
<gene>
    <name evidence="3" type="ORF">QPX23_08405</name>
</gene>
<feature type="domain" description="HMA" evidence="2">
    <location>
        <begin position="4"/>
        <end position="85"/>
    </location>
</feature>
<comment type="caution">
    <text evidence="3">The sequence shown here is derived from an EMBL/GenBank/DDBJ whole genome shotgun (WGS) entry which is preliminary data.</text>
</comment>
<accession>A0ABT7FXW1</accession>
<evidence type="ECO:0000256" key="1">
    <source>
        <dbReference type="SAM" id="MobiDB-lite"/>
    </source>
</evidence>
<protein>
    <submittedName>
        <fullName evidence="3">Cation transporter</fullName>
    </submittedName>
</protein>
<dbReference type="InterPro" id="IPR036163">
    <property type="entry name" value="HMA_dom_sf"/>
</dbReference>
<dbReference type="Pfam" id="PF00403">
    <property type="entry name" value="HMA"/>
    <property type="match status" value="1"/>
</dbReference>
<dbReference type="InterPro" id="IPR006121">
    <property type="entry name" value="HMA_dom"/>
</dbReference>
<dbReference type="SUPFAM" id="SSF55008">
    <property type="entry name" value="HMA, heavy metal-associated domain"/>
    <property type="match status" value="1"/>
</dbReference>